<reference evidence="5" key="1">
    <citation type="submission" date="2017-09" db="EMBL/GenBank/DDBJ databases">
        <title>Depth-based differentiation of microbial function through sediment-hosted aquifers and enrichment of novel symbionts in the deep terrestrial subsurface.</title>
        <authorList>
            <person name="Probst A.J."/>
            <person name="Ladd B."/>
            <person name="Jarett J.K."/>
            <person name="Geller-Mcgrath D.E."/>
            <person name="Sieber C.M.K."/>
            <person name="Emerson J.B."/>
            <person name="Anantharaman K."/>
            <person name="Thomas B.C."/>
            <person name="Malmstrom R."/>
            <person name="Stieglmeier M."/>
            <person name="Klingl A."/>
            <person name="Woyke T."/>
            <person name="Ryan C.M."/>
            <person name="Banfield J.F."/>
        </authorList>
    </citation>
    <scope>NUCLEOTIDE SEQUENCE [LARGE SCALE GENOMIC DNA]</scope>
</reference>
<keyword evidence="2" id="KW-0472">Membrane</keyword>
<proteinExistence type="inferred from homology"/>
<comment type="caution">
    <text evidence="4">The sequence shown here is derived from an EMBL/GenBank/DDBJ whole genome shotgun (WGS) entry which is preliminary data.</text>
</comment>
<evidence type="ECO:0000259" key="3">
    <source>
        <dbReference type="Pfam" id="PF03816"/>
    </source>
</evidence>
<dbReference type="InterPro" id="IPR050922">
    <property type="entry name" value="LytR/CpsA/Psr_CW_biosynth"/>
</dbReference>
<keyword evidence="2" id="KW-0812">Transmembrane</keyword>
<feature type="domain" description="Cell envelope-related transcriptional attenuator" evidence="3">
    <location>
        <begin position="119"/>
        <end position="285"/>
    </location>
</feature>
<comment type="similarity">
    <text evidence="1">Belongs to the LytR/CpsA/Psr (LCP) family.</text>
</comment>
<dbReference type="AlphaFoldDB" id="A0A2M7W241"/>
<sequence>MGVIRMSLDDSHFICSDGQKTLVSVVPSITGFRSAATRVPEFRKKRNVKGLFMFVGVVLFVVGAVLIGKQLLARSGVTPDGVGSLIPVLQPKLAKDAKGKTNVLLVGIDTRETGIVQLNTDTIILCSYDDATNQLAMLSFPRDLAVSYPGRTDLTRINSIYAIGENAKRGTGLEKLREVVQTISGKTIQYYAMVDLKGFIDAIDVVGGVDVYLNTDISGLYPMNQGQFDRYQRVYFKRGWSHMNGETALQYTRIRTDVIPVSEGSDFGRARHQQQITQAVLDKVSKTETLLDAKKVLELAGVASKNLKMSKVSTEDVQAAVNIMKDTGKPTSFSYVFDLYSGGSIRRLIKEISWNPYMLGPSAGKTNWSDIKSFVEMYTIEPQLATMTKKVLIYTDGTPEKLAAAKSFQKKHYYAKMVVTAKNSPEISTKGFVYAVGGKQYEVLAQFVASSLDLQFKEELPEEIKTIDLKEYAVVAVF</sequence>
<dbReference type="Gene3D" id="3.40.630.190">
    <property type="entry name" value="LCP protein"/>
    <property type="match status" value="1"/>
</dbReference>
<evidence type="ECO:0000313" key="4">
    <source>
        <dbReference type="EMBL" id="PJA14346.1"/>
    </source>
</evidence>
<name>A0A2M7W241_9BACT</name>
<dbReference type="Pfam" id="PF03816">
    <property type="entry name" value="LytR_cpsA_psr"/>
    <property type="match status" value="1"/>
</dbReference>
<evidence type="ECO:0000256" key="2">
    <source>
        <dbReference type="SAM" id="Phobius"/>
    </source>
</evidence>
<protein>
    <recommendedName>
        <fullName evidence="3">Cell envelope-related transcriptional attenuator domain-containing protein</fullName>
    </recommendedName>
</protein>
<dbReference type="InterPro" id="IPR004474">
    <property type="entry name" value="LytR_CpsA_psr"/>
</dbReference>
<evidence type="ECO:0000256" key="1">
    <source>
        <dbReference type="ARBA" id="ARBA00006068"/>
    </source>
</evidence>
<dbReference type="NCBIfam" id="TIGR00350">
    <property type="entry name" value="lytR_cpsA_psr"/>
    <property type="match status" value="1"/>
</dbReference>
<feature type="transmembrane region" description="Helical" evidence="2">
    <location>
        <begin position="50"/>
        <end position="68"/>
    </location>
</feature>
<evidence type="ECO:0000313" key="5">
    <source>
        <dbReference type="Proteomes" id="UP000228952"/>
    </source>
</evidence>
<organism evidence="4 5">
    <name type="scientific">Candidatus Dojkabacteria bacterium CG_4_10_14_0_2_um_filter_Dojkabacteria_WS6_41_15</name>
    <dbReference type="NCBI Taxonomy" id="2014249"/>
    <lineage>
        <taxon>Bacteria</taxon>
        <taxon>Candidatus Dojkabacteria</taxon>
    </lineage>
</organism>
<accession>A0A2M7W241</accession>
<dbReference type="PANTHER" id="PTHR33392:SF6">
    <property type="entry name" value="POLYISOPRENYL-TEICHOIC ACID--PEPTIDOGLYCAN TEICHOIC ACID TRANSFERASE TAGU"/>
    <property type="match status" value="1"/>
</dbReference>
<dbReference type="EMBL" id="PFQB01000054">
    <property type="protein sequence ID" value="PJA14346.1"/>
    <property type="molecule type" value="Genomic_DNA"/>
</dbReference>
<dbReference type="Proteomes" id="UP000228952">
    <property type="component" value="Unassembled WGS sequence"/>
</dbReference>
<gene>
    <name evidence="4" type="ORF">COX64_02270</name>
</gene>
<keyword evidence="2" id="KW-1133">Transmembrane helix</keyword>
<dbReference type="PANTHER" id="PTHR33392">
    <property type="entry name" value="POLYISOPRENYL-TEICHOIC ACID--PEPTIDOGLYCAN TEICHOIC ACID TRANSFERASE TAGU"/>
    <property type="match status" value="1"/>
</dbReference>